<dbReference type="PROSITE" id="PS50003">
    <property type="entry name" value="PH_DOMAIN"/>
    <property type="match status" value="1"/>
</dbReference>
<evidence type="ECO:0000256" key="1">
    <source>
        <dbReference type="ARBA" id="ARBA00001961"/>
    </source>
</evidence>
<evidence type="ECO:0000256" key="4">
    <source>
        <dbReference type="ARBA" id="ARBA00008842"/>
    </source>
</evidence>
<comment type="caution">
    <text evidence="18">The sequence shown here is derived from an EMBL/GenBank/DDBJ whole genome shotgun (WGS) entry which is preliminary data.</text>
</comment>
<evidence type="ECO:0000256" key="15">
    <source>
        <dbReference type="SAM" id="MobiDB-lite"/>
    </source>
</evidence>
<dbReference type="InterPro" id="IPR001849">
    <property type="entry name" value="PH_domain"/>
</dbReference>
<evidence type="ECO:0000256" key="3">
    <source>
        <dbReference type="ARBA" id="ARBA00008056"/>
    </source>
</evidence>
<organism evidence="18 19">
    <name type="scientific">Populus alba x Populus x berolinensis</name>
    <dbReference type="NCBI Taxonomy" id="444605"/>
    <lineage>
        <taxon>Eukaryota</taxon>
        <taxon>Viridiplantae</taxon>
        <taxon>Streptophyta</taxon>
        <taxon>Embryophyta</taxon>
        <taxon>Tracheophyta</taxon>
        <taxon>Spermatophyta</taxon>
        <taxon>Magnoliopsida</taxon>
        <taxon>eudicotyledons</taxon>
        <taxon>Gunneridae</taxon>
        <taxon>Pentapetalae</taxon>
        <taxon>rosids</taxon>
        <taxon>fabids</taxon>
        <taxon>Malpighiales</taxon>
        <taxon>Salicaceae</taxon>
        <taxon>Saliceae</taxon>
        <taxon>Populus</taxon>
    </lineage>
</organism>
<dbReference type="Pfam" id="PF01237">
    <property type="entry name" value="Oxysterol_BP"/>
    <property type="match status" value="1"/>
</dbReference>
<keyword evidence="10" id="KW-0408">Iron</keyword>
<dbReference type="GO" id="GO:0031418">
    <property type="term" value="F:L-ascorbic acid binding"/>
    <property type="evidence" value="ECO:0007669"/>
    <property type="project" value="UniProtKB-KW"/>
</dbReference>
<evidence type="ECO:0000256" key="8">
    <source>
        <dbReference type="ARBA" id="ARBA00022964"/>
    </source>
</evidence>
<dbReference type="PROSITE" id="PS51471">
    <property type="entry name" value="FE2OG_OXY"/>
    <property type="match status" value="1"/>
</dbReference>
<dbReference type="InterPro" id="IPR011993">
    <property type="entry name" value="PH-like_dom_sf"/>
</dbReference>
<comment type="cofactor">
    <cofactor evidence="1">
        <name>L-ascorbate</name>
        <dbReference type="ChEBI" id="CHEBI:38290"/>
    </cofactor>
</comment>
<feature type="region of interest" description="Disordered" evidence="15">
    <location>
        <begin position="337"/>
        <end position="369"/>
    </location>
</feature>
<keyword evidence="11" id="KW-0175">Coiled coil</keyword>
<dbReference type="Gene3D" id="2.60.120.330">
    <property type="entry name" value="B-lactam Antibiotic, Isopenicillin N Synthase, Chain"/>
    <property type="match status" value="1"/>
</dbReference>
<dbReference type="GO" id="GO:0006869">
    <property type="term" value="P:lipid transport"/>
    <property type="evidence" value="ECO:0007669"/>
    <property type="project" value="UniProtKB-KW"/>
</dbReference>
<dbReference type="InterPro" id="IPR044861">
    <property type="entry name" value="IPNS-like_FE2OG_OXY"/>
</dbReference>
<dbReference type="GO" id="GO:0016020">
    <property type="term" value="C:membrane"/>
    <property type="evidence" value="ECO:0007669"/>
    <property type="project" value="TreeGrafter"/>
</dbReference>
<evidence type="ECO:0000256" key="11">
    <source>
        <dbReference type="ARBA" id="ARBA00023054"/>
    </source>
</evidence>
<evidence type="ECO:0000313" key="18">
    <source>
        <dbReference type="EMBL" id="KAJ6951302.1"/>
    </source>
</evidence>
<dbReference type="InterPro" id="IPR026992">
    <property type="entry name" value="DIOX_N"/>
</dbReference>
<dbReference type="GO" id="GO:0046872">
    <property type="term" value="F:metal ion binding"/>
    <property type="evidence" value="ECO:0007669"/>
    <property type="project" value="UniProtKB-KW"/>
</dbReference>
<dbReference type="InterPro" id="IPR000648">
    <property type="entry name" value="Oxysterol-bd"/>
</dbReference>
<evidence type="ECO:0000259" key="17">
    <source>
        <dbReference type="PROSITE" id="PS51471"/>
    </source>
</evidence>
<reference evidence="18" key="1">
    <citation type="journal article" date="2023" name="Mol. Ecol. Resour.">
        <title>Chromosome-level genome assembly of a triploid poplar Populus alba 'Berolinensis'.</title>
        <authorList>
            <person name="Chen S."/>
            <person name="Yu Y."/>
            <person name="Wang X."/>
            <person name="Wang S."/>
            <person name="Zhang T."/>
            <person name="Zhou Y."/>
            <person name="He R."/>
            <person name="Meng N."/>
            <person name="Wang Y."/>
            <person name="Liu W."/>
            <person name="Liu Z."/>
            <person name="Liu J."/>
            <person name="Guo Q."/>
            <person name="Huang H."/>
            <person name="Sederoff R.R."/>
            <person name="Wang G."/>
            <person name="Qu G."/>
            <person name="Chen S."/>
        </authorList>
    </citation>
    <scope>NUCLEOTIDE SEQUENCE</scope>
    <source>
        <strain evidence="18">SC-2020</strain>
    </source>
</reference>
<dbReference type="InterPro" id="IPR027443">
    <property type="entry name" value="IPNS-like_sf"/>
</dbReference>
<dbReference type="FunFam" id="3.30.70.3490:FF:000013">
    <property type="entry name" value="Oxysterol-binding protein-related protein 2A"/>
    <property type="match status" value="1"/>
</dbReference>
<dbReference type="PANTHER" id="PTHR10972:SF208">
    <property type="entry name" value="OXYSTEROL-BINDING PROTEIN-RELATED PROTEIN 1C-LIKE ISOFORM X2"/>
    <property type="match status" value="1"/>
</dbReference>
<evidence type="ECO:0000256" key="9">
    <source>
        <dbReference type="ARBA" id="ARBA00023002"/>
    </source>
</evidence>
<dbReference type="Pfam" id="PF00169">
    <property type="entry name" value="PH"/>
    <property type="match status" value="1"/>
</dbReference>
<evidence type="ECO:0000256" key="13">
    <source>
        <dbReference type="ARBA" id="ARBA00023121"/>
    </source>
</evidence>
<evidence type="ECO:0000313" key="19">
    <source>
        <dbReference type="Proteomes" id="UP001164929"/>
    </source>
</evidence>
<evidence type="ECO:0000256" key="14">
    <source>
        <dbReference type="ARBA" id="ARBA00023241"/>
    </source>
</evidence>
<dbReference type="Pfam" id="PF14226">
    <property type="entry name" value="DIOX_N"/>
    <property type="match status" value="1"/>
</dbReference>
<dbReference type="PANTHER" id="PTHR10972">
    <property type="entry name" value="OXYSTEROL-BINDING PROTEIN-RELATED"/>
    <property type="match status" value="1"/>
</dbReference>
<keyword evidence="5" id="KW-0813">Transport</keyword>
<proteinExistence type="inferred from homology"/>
<comment type="similarity">
    <text evidence="4">Belongs to the OSBP family.</text>
</comment>
<feature type="compositionally biased region" description="Low complexity" evidence="15">
    <location>
        <begin position="341"/>
        <end position="353"/>
    </location>
</feature>
<dbReference type="SUPFAM" id="SSF144000">
    <property type="entry name" value="Oxysterol-binding protein-like"/>
    <property type="match status" value="1"/>
</dbReference>
<feature type="domain" description="Fe2OG dioxygenase" evidence="17">
    <location>
        <begin position="197"/>
        <end position="297"/>
    </location>
</feature>
<dbReference type="Gene3D" id="2.30.29.30">
    <property type="entry name" value="Pleckstrin-homology domain (PH domain)/Phosphotyrosine-binding domain (PTB)"/>
    <property type="match status" value="1"/>
</dbReference>
<dbReference type="AlphaFoldDB" id="A0AAD6L844"/>
<comment type="similarity">
    <text evidence="3">Belongs to the iron/ascorbate-dependent oxidoreductase family.</text>
</comment>
<dbReference type="EMBL" id="JAQIZT010000019">
    <property type="protein sequence ID" value="KAJ6951302.1"/>
    <property type="molecule type" value="Genomic_DNA"/>
</dbReference>
<evidence type="ECO:0000256" key="5">
    <source>
        <dbReference type="ARBA" id="ARBA00022448"/>
    </source>
</evidence>
<dbReference type="SUPFAM" id="SSF51197">
    <property type="entry name" value="Clavaminate synthase-like"/>
    <property type="match status" value="1"/>
</dbReference>
<keyword evidence="14" id="KW-0284">Flavonoid biosynthesis</keyword>
<feature type="compositionally biased region" description="Low complexity" evidence="15">
    <location>
        <begin position="642"/>
        <end position="653"/>
    </location>
</feature>
<feature type="domain" description="PH" evidence="16">
    <location>
        <begin position="387"/>
        <end position="504"/>
    </location>
</feature>
<dbReference type="InterPro" id="IPR037239">
    <property type="entry name" value="OSBP_sf"/>
</dbReference>
<evidence type="ECO:0000256" key="7">
    <source>
        <dbReference type="ARBA" id="ARBA00022896"/>
    </source>
</evidence>
<evidence type="ECO:0000256" key="12">
    <source>
        <dbReference type="ARBA" id="ARBA00023055"/>
    </source>
</evidence>
<dbReference type="GO" id="GO:0009813">
    <property type="term" value="P:flavonoid biosynthetic process"/>
    <property type="evidence" value="ECO:0007669"/>
    <property type="project" value="UniProtKB-KW"/>
</dbReference>
<name>A0AAD6L844_9ROSI</name>
<evidence type="ECO:0000256" key="6">
    <source>
        <dbReference type="ARBA" id="ARBA00022723"/>
    </source>
</evidence>
<keyword evidence="13" id="KW-0446">Lipid-binding</keyword>
<dbReference type="Gene3D" id="3.30.70.3490">
    <property type="match status" value="1"/>
</dbReference>
<keyword evidence="8" id="KW-0223">Dioxygenase</keyword>
<protein>
    <submittedName>
        <fullName evidence="18">Uncharacterized protein</fullName>
    </submittedName>
</protein>
<dbReference type="Proteomes" id="UP001164929">
    <property type="component" value="Chromosome 19"/>
</dbReference>
<accession>A0AAD6L844</accession>
<dbReference type="GO" id="GO:0046148">
    <property type="term" value="P:pigment biosynthetic process"/>
    <property type="evidence" value="ECO:0007669"/>
    <property type="project" value="UniProtKB-ARBA"/>
</dbReference>
<feature type="region of interest" description="Disordered" evidence="15">
    <location>
        <begin position="589"/>
        <end position="670"/>
    </location>
</feature>
<gene>
    <name evidence="18" type="ORF">NC653_040642</name>
</gene>
<evidence type="ECO:0000256" key="2">
    <source>
        <dbReference type="ARBA" id="ARBA00003361"/>
    </source>
</evidence>
<dbReference type="SUPFAM" id="SSF50729">
    <property type="entry name" value="PH domain-like"/>
    <property type="match status" value="1"/>
</dbReference>
<dbReference type="SMART" id="SM00233">
    <property type="entry name" value="PH"/>
    <property type="match status" value="1"/>
</dbReference>
<dbReference type="GO" id="GO:0032934">
    <property type="term" value="F:sterol binding"/>
    <property type="evidence" value="ECO:0007669"/>
    <property type="project" value="TreeGrafter"/>
</dbReference>
<feature type="compositionally biased region" description="Acidic residues" evidence="15">
    <location>
        <begin position="626"/>
        <end position="641"/>
    </location>
</feature>
<keyword evidence="6" id="KW-0479">Metal-binding</keyword>
<keyword evidence="19" id="KW-1185">Reference proteome</keyword>
<feature type="compositionally biased region" description="Polar residues" evidence="15">
    <location>
        <begin position="602"/>
        <end position="615"/>
    </location>
</feature>
<dbReference type="GO" id="GO:0005829">
    <property type="term" value="C:cytosol"/>
    <property type="evidence" value="ECO:0007669"/>
    <property type="project" value="TreeGrafter"/>
</dbReference>
<sequence>MEFDRVQAIASLSFDKETIPEEFIIRPEKEQPATTTFHGAVPEIPTIDISDPNQENLVRLVADASKEWGIFQVVNHGIPSDLIAKLQDVGKKFFELPQEEKEVYAKPHDSTSIEGYGSKLQNNPQENKSWVDHLFHRIWPPSSINHQFWPQNPPSYREVNKEYAKYMREVTDKLFTALSLGLGLEGHALKEGAGGEDIEYMLKINYYPPCPRPDLTLGVAAHTDLSALTILVPNEVPGLQIFKDGNWFEAKYIPNALIIHIGDQIEILSNGKYKAVLHRTTVAKDKARMSWPVFLEPPGELVVCPLPQLINKDNPPKFKAKKFKDYMYCKLNHLPHHEESSSSSSSSSSLNPHRNNRHRSVRSSSAIESNSRLPSIRETQFLLSLQNKEISGILQKWVNYGKGWRPRFFLLDDGVLSYYKTNGHHHHHHHHRKKNTPPGEDISRWISRLGNPIGEIHLKVSSIKESRSDDKRFSIFTGTKTLHLRAGSREERVEWMEALQAVKDLYPRIPNSGELTGNGGLVVVSTKRLRQRLMDEGLSEEAIKESEQIMRDEFSLLHNHLVVLKQKQALLVDTLRQLESEKVDLEDTVVDESQRQHENMSGLRQQKSAEGSASGSDDDHDRHDAAEEETDDEDDDDEFLDTQDFLSSSSFKSAESEFQKTPYDSDEDEGPLDIEDGMDSCIKFVGSNYPCVMRRKKLPDPVEKEKGVSLWSMIKDNIGKDLTRVCLPVYFNEPISSLQKCFEDLEYSFLLDRAYEFGKMGNSLMRALNVAAFAVSGYASTDGRHCKPFNPLLGETYEADYPDKGIRFISEKVLGGVQDKNGKTVASLFGKWDDSMHYKINGGSRNANGSEPHLLWKRSKPSKHLTRYNLTRFAITLNELTPELKEKLPSTDSRLRPDQRCLENGEYTKANEEKLRLEQRQRQARKMQERGWKPRWFVKEKGGESYSYIGGYWEAKDRGNWESCPDIFGQVPTDQNFD</sequence>
<dbReference type="FunFam" id="2.60.120.330:FF:000009">
    <property type="entry name" value="Flavonol synthase"/>
    <property type="match status" value="1"/>
</dbReference>
<dbReference type="Pfam" id="PF03171">
    <property type="entry name" value="2OG-FeII_Oxy"/>
    <property type="match status" value="1"/>
</dbReference>
<keyword evidence="9" id="KW-0560">Oxidoreductase</keyword>
<keyword evidence="7" id="KW-0847">Vitamin C</keyword>
<dbReference type="InterPro" id="IPR005123">
    <property type="entry name" value="Oxoglu/Fe-dep_dioxygenase_dom"/>
</dbReference>
<keyword evidence="12" id="KW-0445">Lipid transport</keyword>
<dbReference type="GO" id="GO:0051213">
    <property type="term" value="F:dioxygenase activity"/>
    <property type="evidence" value="ECO:0007669"/>
    <property type="project" value="UniProtKB-KW"/>
</dbReference>
<evidence type="ECO:0000259" key="16">
    <source>
        <dbReference type="PROSITE" id="PS50003"/>
    </source>
</evidence>
<evidence type="ECO:0000256" key="10">
    <source>
        <dbReference type="ARBA" id="ARBA00023004"/>
    </source>
</evidence>
<comment type="function">
    <text evidence="2">May be involved in the transport of sterols.</text>
</comment>